<dbReference type="PANTHER" id="PTHR31319">
    <property type="entry name" value="ZINC FINGER PROTEIN CONSTANS-LIKE 4"/>
    <property type="match status" value="1"/>
</dbReference>
<evidence type="ECO:0000256" key="2">
    <source>
        <dbReference type="ARBA" id="ARBA00023242"/>
    </source>
</evidence>
<comment type="subcellular location">
    <subcellularLocation>
        <location evidence="1">Nucleus</location>
    </subcellularLocation>
</comment>
<evidence type="ECO:0000259" key="3">
    <source>
        <dbReference type="PROSITE" id="PS51017"/>
    </source>
</evidence>
<accession>A0AAU9ISQ7</accession>
<dbReference type="Pfam" id="PF06203">
    <property type="entry name" value="CCT"/>
    <property type="match status" value="1"/>
</dbReference>
<keyword evidence="5" id="KW-1185">Reference proteome</keyword>
<evidence type="ECO:0000313" key="4">
    <source>
        <dbReference type="EMBL" id="CAG9314785.1"/>
    </source>
</evidence>
<sequence length="213" mass="25032">MVECVDDFLGPECTVPLELMLESMQSELMHPRERKLSFVDLLSHSYSYYTDVNSLPSIESMPEHFDEQALTQSFSTQDDGEITLNPLIYDIYETQMQKLKKKKQVVTKETVVVIHKPVELTPDHIIGTITLEERRKKIKKYLEKRQRRTWNKKISYDCRKRVADNRLRIKGRFVTKEQAIAILGIDHPAVQNLLAMERESQIMVFKLYKAKWA</sequence>
<keyword evidence="2" id="KW-0539">Nucleus</keyword>
<dbReference type="InterPro" id="IPR045281">
    <property type="entry name" value="CONSTANS-like"/>
</dbReference>
<organism evidence="4 5">
    <name type="scientific">Blepharisma stoltei</name>
    <dbReference type="NCBI Taxonomy" id="1481888"/>
    <lineage>
        <taxon>Eukaryota</taxon>
        <taxon>Sar</taxon>
        <taxon>Alveolata</taxon>
        <taxon>Ciliophora</taxon>
        <taxon>Postciliodesmatophora</taxon>
        <taxon>Heterotrichea</taxon>
        <taxon>Heterotrichida</taxon>
        <taxon>Blepharismidae</taxon>
        <taxon>Blepharisma</taxon>
    </lineage>
</organism>
<dbReference type="InterPro" id="IPR010402">
    <property type="entry name" value="CCT_domain"/>
</dbReference>
<feature type="domain" description="CCT" evidence="3">
    <location>
        <begin position="134"/>
        <end position="176"/>
    </location>
</feature>
<name>A0AAU9ISQ7_9CILI</name>
<gene>
    <name evidence="4" type="ORF">BSTOLATCC_MIC11780</name>
</gene>
<evidence type="ECO:0000256" key="1">
    <source>
        <dbReference type="ARBA" id="ARBA00004123"/>
    </source>
</evidence>
<dbReference type="GO" id="GO:0005634">
    <property type="term" value="C:nucleus"/>
    <property type="evidence" value="ECO:0007669"/>
    <property type="project" value="UniProtKB-SubCell"/>
</dbReference>
<dbReference type="PANTHER" id="PTHR31319:SF77">
    <property type="entry name" value="ZINC FINGER PROTEIN CONSTANS-LIKE 4"/>
    <property type="match status" value="1"/>
</dbReference>
<evidence type="ECO:0000313" key="5">
    <source>
        <dbReference type="Proteomes" id="UP001162131"/>
    </source>
</evidence>
<dbReference type="EMBL" id="CAJZBQ010000012">
    <property type="protein sequence ID" value="CAG9314785.1"/>
    <property type="molecule type" value="Genomic_DNA"/>
</dbReference>
<dbReference type="PROSITE" id="PS51017">
    <property type="entry name" value="CCT"/>
    <property type="match status" value="1"/>
</dbReference>
<reference evidence="4" key="1">
    <citation type="submission" date="2021-09" db="EMBL/GenBank/DDBJ databases">
        <authorList>
            <consortium name="AG Swart"/>
            <person name="Singh M."/>
            <person name="Singh A."/>
            <person name="Seah K."/>
            <person name="Emmerich C."/>
        </authorList>
    </citation>
    <scope>NUCLEOTIDE SEQUENCE</scope>
    <source>
        <strain evidence="4">ATCC30299</strain>
    </source>
</reference>
<proteinExistence type="predicted"/>
<dbReference type="Proteomes" id="UP001162131">
    <property type="component" value="Unassembled WGS sequence"/>
</dbReference>
<dbReference type="AlphaFoldDB" id="A0AAU9ISQ7"/>
<protein>
    <recommendedName>
        <fullName evidence="3">CCT domain-containing protein</fullName>
    </recommendedName>
</protein>
<comment type="caution">
    <text evidence="4">The sequence shown here is derived from an EMBL/GenBank/DDBJ whole genome shotgun (WGS) entry which is preliminary data.</text>
</comment>